<evidence type="ECO:0000313" key="3">
    <source>
        <dbReference type="EMBL" id="CAK0895993.1"/>
    </source>
</evidence>
<dbReference type="Proteomes" id="UP001189429">
    <property type="component" value="Unassembled WGS sequence"/>
</dbReference>
<name>A0ABN9X937_9DINO</name>
<reference evidence="3" key="1">
    <citation type="submission" date="2023-10" db="EMBL/GenBank/DDBJ databases">
        <authorList>
            <person name="Chen Y."/>
            <person name="Shah S."/>
            <person name="Dougan E. K."/>
            <person name="Thang M."/>
            <person name="Chan C."/>
        </authorList>
    </citation>
    <scope>NUCLEOTIDE SEQUENCE [LARGE SCALE GENOMIC DNA]</scope>
</reference>
<dbReference type="InterPro" id="IPR029058">
    <property type="entry name" value="AB_hydrolase_fold"/>
</dbReference>
<feature type="transmembrane region" description="Helical" evidence="1">
    <location>
        <begin position="12"/>
        <end position="38"/>
    </location>
</feature>
<protein>
    <recommendedName>
        <fullName evidence="2">Peptidase S9 prolyl oligopeptidase catalytic domain-containing protein</fullName>
    </recommendedName>
</protein>
<gene>
    <name evidence="3" type="ORF">PCOR1329_LOCUS74588</name>
</gene>
<feature type="transmembrane region" description="Helical" evidence="1">
    <location>
        <begin position="44"/>
        <end position="63"/>
    </location>
</feature>
<evidence type="ECO:0000256" key="1">
    <source>
        <dbReference type="SAM" id="Phobius"/>
    </source>
</evidence>
<comment type="caution">
    <text evidence="3">The sequence shown here is derived from an EMBL/GenBank/DDBJ whole genome shotgun (WGS) entry which is preliminary data.</text>
</comment>
<sequence>GSKDNKRECGVIALMPVWVVVLVVARVVALTIVLLVVQMVVLEVVLVIVLVVVLLVMLVSMALQPGASSIPSGASEGGHIGSMLSTTWDLKDYREFDSRLITLGDTPPTFIWASEGDMTVPVENTKRYVAALVSAGVSHEAHIFPNGKH</sequence>
<feature type="non-terminal residue" evidence="3">
    <location>
        <position position="149"/>
    </location>
</feature>
<keyword evidence="1" id="KW-0812">Transmembrane</keyword>
<feature type="domain" description="Peptidase S9 prolyl oligopeptidase catalytic" evidence="2">
    <location>
        <begin position="92"/>
        <end position="149"/>
    </location>
</feature>
<dbReference type="InterPro" id="IPR001375">
    <property type="entry name" value="Peptidase_S9_cat"/>
</dbReference>
<keyword evidence="1" id="KW-1133">Transmembrane helix</keyword>
<evidence type="ECO:0000313" key="4">
    <source>
        <dbReference type="Proteomes" id="UP001189429"/>
    </source>
</evidence>
<dbReference type="EMBL" id="CAUYUJ010020123">
    <property type="protein sequence ID" value="CAK0895993.1"/>
    <property type="molecule type" value="Genomic_DNA"/>
</dbReference>
<accession>A0ABN9X937</accession>
<feature type="non-terminal residue" evidence="3">
    <location>
        <position position="1"/>
    </location>
</feature>
<evidence type="ECO:0000259" key="2">
    <source>
        <dbReference type="Pfam" id="PF00326"/>
    </source>
</evidence>
<proteinExistence type="predicted"/>
<keyword evidence="1" id="KW-0472">Membrane</keyword>
<dbReference type="SUPFAM" id="SSF53474">
    <property type="entry name" value="alpha/beta-Hydrolases"/>
    <property type="match status" value="1"/>
</dbReference>
<dbReference type="Pfam" id="PF00326">
    <property type="entry name" value="Peptidase_S9"/>
    <property type="match status" value="1"/>
</dbReference>
<organism evidence="3 4">
    <name type="scientific">Prorocentrum cordatum</name>
    <dbReference type="NCBI Taxonomy" id="2364126"/>
    <lineage>
        <taxon>Eukaryota</taxon>
        <taxon>Sar</taxon>
        <taxon>Alveolata</taxon>
        <taxon>Dinophyceae</taxon>
        <taxon>Prorocentrales</taxon>
        <taxon>Prorocentraceae</taxon>
        <taxon>Prorocentrum</taxon>
    </lineage>
</organism>
<dbReference type="Gene3D" id="3.40.50.1820">
    <property type="entry name" value="alpha/beta hydrolase"/>
    <property type="match status" value="1"/>
</dbReference>
<keyword evidence="4" id="KW-1185">Reference proteome</keyword>